<organism evidence="1">
    <name type="scientific">Hexamita inflata</name>
    <dbReference type="NCBI Taxonomy" id="28002"/>
    <lineage>
        <taxon>Eukaryota</taxon>
        <taxon>Metamonada</taxon>
        <taxon>Diplomonadida</taxon>
        <taxon>Hexamitidae</taxon>
        <taxon>Hexamitinae</taxon>
        <taxon>Hexamita</taxon>
    </lineage>
</organism>
<dbReference type="AlphaFoldDB" id="A0AA86R8B6"/>
<proteinExistence type="predicted"/>
<name>A0AA86R8B6_9EUKA</name>
<dbReference type="EMBL" id="CAXDID020000034">
    <property type="protein sequence ID" value="CAL5996128.1"/>
    <property type="molecule type" value="Genomic_DNA"/>
</dbReference>
<dbReference type="EMBL" id="CATOUU010001090">
    <property type="protein sequence ID" value="CAI9971392.1"/>
    <property type="molecule type" value="Genomic_DNA"/>
</dbReference>
<gene>
    <name evidence="2" type="ORF">HINF_LOCUS14580</name>
    <name evidence="1" type="ORF">HINF_LOCUS59037</name>
</gene>
<evidence type="ECO:0000313" key="2">
    <source>
        <dbReference type="EMBL" id="CAL5996128.1"/>
    </source>
</evidence>
<evidence type="ECO:0000313" key="3">
    <source>
        <dbReference type="Proteomes" id="UP001642409"/>
    </source>
</evidence>
<comment type="caution">
    <text evidence="1">The sequence shown here is derived from an EMBL/GenBank/DDBJ whole genome shotgun (WGS) entry which is preliminary data.</text>
</comment>
<reference evidence="1" key="1">
    <citation type="submission" date="2023-06" db="EMBL/GenBank/DDBJ databases">
        <authorList>
            <person name="Kurt Z."/>
        </authorList>
    </citation>
    <scope>NUCLEOTIDE SEQUENCE</scope>
</reference>
<sequence>MDLPPLKYVKYNQELNPTKQLQCLRSLSKPEMQMRQYVQKQSSELHLLTRSLMFSKQTPERSNSSQLNIVQNSSEIKGYHNQLKHGVETFMKSRLLGQFVVSKHYTDLRKFRRQQAKGQLEDIDKWID</sequence>
<accession>A0AA86R8B6</accession>
<dbReference type="Proteomes" id="UP001642409">
    <property type="component" value="Unassembled WGS sequence"/>
</dbReference>
<keyword evidence="3" id="KW-1185">Reference proteome</keyword>
<evidence type="ECO:0000313" key="1">
    <source>
        <dbReference type="EMBL" id="CAI9971392.1"/>
    </source>
</evidence>
<protein>
    <submittedName>
        <fullName evidence="2">Hypothetical_protein</fullName>
    </submittedName>
</protein>
<reference evidence="2 3" key="2">
    <citation type="submission" date="2024-07" db="EMBL/GenBank/DDBJ databases">
        <authorList>
            <person name="Akdeniz Z."/>
        </authorList>
    </citation>
    <scope>NUCLEOTIDE SEQUENCE [LARGE SCALE GENOMIC DNA]</scope>
</reference>